<dbReference type="SMART" id="SM00364">
    <property type="entry name" value="LRR_BAC"/>
    <property type="match status" value="3"/>
</dbReference>
<dbReference type="InterPro" id="IPR050216">
    <property type="entry name" value="LRR_domain-containing"/>
</dbReference>
<dbReference type="InterPro" id="IPR055414">
    <property type="entry name" value="LRR_R13L4/SHOC2-like"/>
</dbReference>
<name>A0A1K1P352_9FLAO</name>
<evidence type="ECO:0000259" key="3">
    <source>
        <dbReference type="Pfam" id="PF21832"/>
    </source>
</evidence>
<evidence type="ECO:0000313" key="5">
    <source>
        <dbReference type="EMBL" id="SFW41899.1"/>
    </source>
</evidence>
<evidence type="ECO:0000313" key="6">
    <source>
        <dbReference type="Proteomes" id="UP000183257"/>
    </source>
</evidence>
<dbReference type="SMART" id="SM00369">
    <property type="entry name" value="LRR_TYP"/>
    <property type="match status" value="5"/>
</dbReference>
<reference evidence="6" key="1">
    <citation type="submission" date="2016-11" db="EMBL/GenBank/DDBJ databases">
        <authorList>
            <person name="Varghese N."/>
            <person name="Submissions S."/>
        </authorList>
    </citation>
    <scope>NUCLEOTIDE SEQUENCE [LARGE SCALE GENOMIC DNA]</scope>
    <source>
        <strain evidence="6">DSM 24786</strain>
    </source>
</reference>
<evidence type="ECO:0000259" key="4">
    <source>
        <dbReference type="Pfam" id="PF23598"/>
    </source>
</evidence>
<dbReference type="EMBL" id="FPIY01000002">
    <property type="protein sequence ID" value="SFW41899.1"/>
    <property type="molecule type" value="Genomic_DNA"/>
</dbReference>
<dbReference type="PRINTS" id="PR00019">
    <property type="entry name" value="LEURICHRPT"/>
</dbReference>
<sequence length="579" mass="67069">MEELILEALFQDFKQREVLEVSPFGDIFFKEDDLKGGEVYSICQIMPPTRAKNNPAQKGEFMFLIQTVAFDELTFQKFLKAGTKTLFKRSTEELRYSHDALVDRFGLRKKLKKELGRLGRDHIYGYCTLDGHNSDNPLAEKVELNEYHKKVMHFLKRSSRKIFSDIWELNSEDDFGPATQKLYYGYGFELPQRIFTCHNLKSLAVANQTIKDLYPGILKLKNLNELSLNNVSFIPPDLMNNLHKLPYLVSLKLSRDGDYYSTPIEGLPPKLEQIKSLKYLNFSGNKYPHWSVLVSLTGLKTLNLSNTGLSRISSRIKYLNQLEELDLSNNEITELPESLVTLKRLKVLKLSNNPLVKLPSWLCKMKQLQVLDLEDTQLMEIPQNLPYLNNLSELNLRKNQFKSLPVTLKQVPNKVLLLEQKNKALFNREVQNKLSEIPKGKCLFKADLNFKLMVVNQLMYVDEVLFPKFNVRNFVKNNQSRKIDIEEEGYNIIPEVANYFKNLPIPLELLVDIVDLLPDGGDEIYGQLTPLWDGEDDRYDVMSIEDIKYLPNLKTTNTMNFSSKLVAQLKEMNIEVIEY</sequence>
<evidence type="ECO:0000256" key="1">
    <source>
        <dbReference type="ARBA" id="ARBA00022614"/>
    </source>
</evidence>
<dbReference type="PANTHER" id="PTHR48051:SF1">
    <property type="entry name" value="RAS SUPPRESSOR PROTEIN 1"/>
    <property type="match status" value="1"/>
</dbReference>
<dbReference type="RefSeq" id="WP_072303228.1">
    <property type="nucleotide sequence ID" value="NZ_FPIY01000002.1"/>
</dbReference>
<evidence type="ECO:0000256" key="2">
    <source>
        <dbReference type="ARBA" id="ARBA00022737"/>
    </source>
</evidence>
<keyword evidence="2" id="KW-0677">Repeat</keyword>
<protein>
    <submittedName>
        <fullName evidence="5">Leucine rich repeat-containing protein</fullName>
    </submittedName>
</protein>
<dbReference type="STRING" id="76595.SAMN05660313_01567"/>
<dbReference type="InterPro" id="IPR054187">
    <property type="entry name" value="DUF6892"/>
</dbReference>
<accession>A0A1K1P352</accession>
<proteinExistence type="predicted"/>
<dbReference type="Gene3D" id="3.80.10.10">
    <property type="entry name" value="Ribonuclease Inhibitor"/>
    <property type="match status" value="1"/>
</dbReference>
<dbReference type="InterPro" id="IPR032675">
    <property type="entry name" value="LRR_dom_sf"/>
</dbReference>
<keyword evidence="6" id="KW-1185">Reference proteome</keyword>
<dbReference type="PANTHER" id="PTHR48051">
    <property type="match status" value="1"/>
</dbReference>
<dbReference type="SUPFAM" id="SSF52047">
    <property type="entry name" value="RNI-like"/>
    <property type="match status" value="1"/>
</dbReference>
<dbReference type="PROSITE" id="PS51450">
    <property type="entry name" value="LRR"/>
    <property type="match status" value="1"/>
</dbReference>
<gene>
    <name evidence="5" type="ORF">SAMN05660313_01567</name>
</gene>
<dbReference type="Proteomes" id="UP000183257">
    <property type="component" value="Unassembled WGS sequence"/>
</dbReference>
<dbReference type="Pfam" id="PF21832">
    <property type="entry name" value="DUF6892"/>
    <property type="match status" value="1"/>
</dbReference>
<dbReference type="InterPro" id="IPR001611">
    <property type="entry name" value="Leu-rich_rpt"/>
</dbReference>
<dbReference type="InterPro" id="IPR003591">
    <property type="entry name" value="Leu-rich_rpt_typical-subtyp"/>
</dbReference>
<dbReference type="Pfam" id="PF23598">
    <property type="entry name" value="LRR_14"/>
    <property type="match status" value="1"/>
</dbReference>
<dbReference type="OrthoDB" id="355909at2"/>
<organism evidence="5 6">
    <name type="scientific">Cellulophaga fucicola</name>
    <dbReference type="NCBI Taxonomy" id="76595"/>
    <lineage>
        <taxon>Bacteria</taxon>
        <taxon>Pseudomonadati</taxon>
        <taxon>Bacteroidota</taxon>
        <taxon>Flavobacteriia</taxon>
        <taxon>Flavobacteriales</taxon>
        <taxon>Flavobacteriaceae</taxon>
        <taxon>Cellulophaga</taxon>
    </lineage>
</organism>
<keyword evidence="1" id="KW-0433">Leucine-rich repeat</keyword>
<feature type="domain" description="DUF6892" evidence="3">
    <location>
        <begin position="446"/>
        <end position="576"/>
    </location>
</feature>
<feature type="domain" description="Disease resistance R13L4/SHOC-2-like LRR" evidence="4">
    <location>
        <begin position="266"/>
        <end position="373"/>
    </location>
</feature>
<dbReference type="AlphaFoldDB" id="A0A1K1P352"/>
<dbReference type="GO" id="GO:0005737">
    <property type="term" value="C:cytoplasm"/>
    <property type="evidence" value="ECO:0007669"/>
    <property type="project" value="TreeGrafter"/>
</dbReference>